<name>A0ABD4KYI0_9GAMM</name>
<reference evidence="1 2" key="1">
    <citation type="submission" date="2020-12" db="EMBL/GenBank/DDBJ databases">
        <title>Draft genome sequence of Halomonas pacifica strain CARE-V15.</title>
        <authorList>
            <person name="Vignesh N."/>
            <person name="Thabitha A."/>
            <person name="Saravanan R."/>
            <person name="Manigandan V."/>
        </authorList>
    </citation>
    <scope>NUCLEOTIDE SEQUENCE [LARGE SCALE GENOMIC DNA]</scope>
    <source>
        <strain evidence="1 2">CARE-V15</strain>
    </source>
</reference>
<gene>
    <name evidence="1" type="ORF">I7V36_01755</name>
</gene>
<dbReference type="Proteomes" id="UP000651738">
    <property type="component" value="Unassembled WGS sequence"/>
</dbReference>
<organism evidence="1 2">
    <name type="scientific">Bisbaumannia pacifica</name>
    <dbReference type="NCBI Taxonomy" id="77098"/>
    <lineage>
        <taxon>Bacteria</taxon>
        <taxon>Pseudomonadati</taxon>
        <taxon>Pseudomonadota</taxon>
        <taxon>Gammaproteobacteria</taxon>
        <taxon>Oceanospirillales</taxon>
        <taxon>Halomonadaceae</taxon>
        <taxon>Bisbaumannia</taxon>
    </lineage>
</organism>
<dbReference type="AlphaFoldDB" id="A0ABD4KYI0"/>
<proteinExistence type="predicted"/>
<evidence type="ECO:0008006" key="3">
    <source>
        <dbReference type="Google" id="ProtNLM"/>
    </source>
</evidence>
<dbReference type="InterPro" id="IPR010985">
    <property type="entry name" value="Ribbon_hlx_hlx"/>
</dbReference>
<dbReference type="RefSeq" id="WP_198056828.1">
    <property type="nucleotide sequence ID" value="NZ_JAEDAF010000001.1"/>
</dbReference>
<dbReference type="Gene3D" id="1.10.1220.10">
    <property type="entry name" value="Met repressor-like"/>
    <property type="match status" value="1"/>
</dbReference>
<dbReference type="InterPro" id="IPR013321">
    <property type="entry name" value="Arc_rbn_hlx_hlx"/>
</dbReference>
<dbReference type="SUPFAM" id="SSF47598">
    <property type="entry name" value="Ribbon-helix-helix"/>
    <property type="match status" value="1"/>
</dbReference>
<dbReference type="EMBL" id="JAEDAF010000001">
    <property type="protein sequence ID" value="MBH8578806.1"/>
    <property type="molecule type" value="Genomic_DNA"/>
</dbReference>
<accession>A0ABD4KYI0</accession>
<protein>
    <recommendedName>
        <fullName evidence="3">Toxin-antitoxin system HicB family antitoxin</fullName>
    </recommendedName>
</protein>
<sequence>MADRHQQTPFPLRIKDPEVRSWVKSVAVREDRSQNWLINNLIEEAMRRDQQAATQK</sequence>
<evidence type="ECO:0000313" key="1">
    <source>
        <dbReference type="EMBL" id="MBH8578806.1"/>
    </source>
</evidence>
<evidence type="ECO:0000313" key="2">
    <source>
        <dbReference type="Proteomes" id="UP000651738"/>
    </source>
</evidence>
<comment type="caution">
    <text evidence="1">The sequence shown here is derived from an EMBL/GenBank/DDBJ whole genome shotgun (WGS) entry which is preliminary data.</text>
</comment>